<organism evidence="12 13">
    <name type="scientific">Ilex paraguariensis</name>
    <name type="common">yerba mate</name>
    <dbReference type="NCBI Taxonomy" id="185542"/>
    <lineage>
        <taxon>Eukaryota</taxon>
        <taxon>Viridiplantae</taxon>
        <taxon>Streptophyta</taxon>
        <taxon>Embryophyta</taxon>
        <taxon>Tracheophyta</taxon>
        <taxon>Spermatophyta</taxon>
        <taxon>Magnoliopsida</taxon>
        <taxon>eudicotyledons</taxon>
        <taxon>Gunneridae</taxon>
        <taxon>Pentapetalae</taxon>
        <taxon>asterids</taxon>
        <taxon>campanulids</taxon>
        <taxon>Aquifoliales</taxon>
        <taxon>Aquifoliaceae</taxon>
        <taxon>Ilex</taxon>
    </lineage>
</organism>
<feature type="domain" description="R13L1/DRL21-like LRR repeat region" evidence="11">
    <location>
        <begin position="685"/>
        <end position="833"/>
    </location>
</feature>
<proteinExistence type="inferred from homology"/>
<keyword evidence="5" id="KW-0611">Plant defense</keyword>
<dbReference type="Gene3D" id="1.10.10.10">
    <property type="entry name" value="Winged helix-like DNA-binding domain superfamily/Winged helix DNA-binding domain"/>
    <property type="match status" value="1"/>
</dbReference>
<keyword evidence="3" id="KW-0677">Repeat</keyword>
<dbReference type="PANTHER" id="PTHR36766:SF59">
    <property type="entry name" value="DISEASE RESISTANCE PROTEIN RGA2-LIKE"/>
    <property type="match status" value="1"/>
</dbReference>
<keyword evidence="7" id="KW-0732">Signal</keyword>
<evidence type="ECO:0000256" key="5">
    <source>
        <dbReference type="ARBA" id="ARBA00022821"/>
    </source>
</evidence>
<dbReference type="Gene3D" id="1.20.5.4130">
    <property type="match status" value="1"/>
</dbReference>
<dbReference type="CDD" id="cd14798">
    <property type="entry name" value="RX-CC_like"/>
    <property type="match status" value="1"/>
</dbReference>
<dbReference type="InterPro" id="IPR001611">
    <property type="entry name" value="Leu-rich_rpt"/>
</dbReference>
<dbReference type="AlphaFoldDB" id="A0ABC8RQR1"/>
<feature type="chain" id="PRO_5044793795" description="Disease resistance protein RGA3" evidence="7">
    <location>
        <begin position="21"/>
        <end position="1073"/>
    </location>
</feature>
<dbReference type="Gene3D" id="3.40.50.300">
    <property type="entry name" value="P-loop containing nucleotide triphosphate hydrolases"/>
    <property type="match status" value="1"/>
</dbReference>
<dbReference type="Proteomes" id="UP001642360">
    <property type="component" value="Unassembled WGS sequence"/>
</dbReference>
<keyword evidence="4" id="KW-0547">Nucleotide-binding</keyword>
<dbReference type="EMBL" id="CAUOFW020001447">
    <property type="protein sequence ID" value="CAK9145018.1"/>
    <property type="molecule type" value="Genomic_DNA"/>
</dbReference>
<evidence type="ECO:0000256" key="3">
    <source>
        <dbReference type="ARBA" id="ARBA00022737"/>
    </source>
</evidence>
<dbReference type="Gene3D" id="1.10.8.430">
    <property type="entry name" value="Helical domain of apoptotic protease-activating factors"/>
    <property type="match status" value="1"/>
</dbReference>
<evidence type="ECO:0000259" key="11">
    <source>
        <dbReference type="Pfam" id="PF25019"/>
    </source>
</evidence>
<feature type="domain" description="Disease resistance N-terminal" evidence="9">
    <location>
        <begin position="12"/>
        <end position="99"/>
    </location>
</feature>
<evidence type="ECO:0000256" key="1">
    <source>
        <dbReference type="ARBA" id="ARBA00008894"/>
    </source>
</evidence>
<keyword evidence="13" id="KW-1185">Reference proteome</keyword>
<evidence type="ECO:0000256" key="2">
    <source>
        <dbReference type="ARBA" id="ARBA00022614"/>
    </source>
</evidence>
<evidence type="ECO:0000259" key="9">
    <source>
        <dbReference type="Pfam" id="PF18052"/>
    </source>
</evidence>
<dbReference type="SUPFAM" id="SSF52540">
    <property type="entry name" value="P-loop containing nucleoside triphosphate hydrolases"/>
    <property type="match status" value="1"/>
</dbReference>
<protein>
    <recommendedName>
        <fullName evidence="14">Disease resistance protein RGA3</fullName>
    </recommendedName>
</protein>
<dbReference type="InterPro" id="IPR041118">
    <property type="entry name" value="Rx_N"/>
</dbReference>
<dbReference type="FunFam" id="3.40.50.300:FF:001091">
    <property type="entry name" value="Probable disease resistance protein At1g61300"/>
    <property type="match status" value="1"/>
</dbReference>
<evidence type="ECO:0000259" key="10">
    <source>
        <dbReference type="Pfam" id="PF23559"/>
    </source>
</evidence>
<dbReference type="Gene3D" id="3.80.10.10">
    <property type="entry name" value="Ribonuclease Inhibitor"/>
    <property type="match status" value="3"/>
</dbReference>
<dbReference type="Pfam" id="PF13855">
    <property type="entry name" value="LRR_8"/>
    <property type="match status" value="1"/>
</dbReference>
<dbReference type="Pfam" id="PF25019">
    <property type="entry name" value="LRR_R13L1-DRL21"/>
    <property type="match status" value="1"/>
</dbReference>
<feature type="domain" description="NB-ARC" evidence="8">
    <location>
        <begin position="192"/>
        <end position="347"/>
    </location>
</feature>
<dbReference type="FunFam" id="1.10.10.10:FF:000322">
    <property type="entry name" value="Probable disease resistance protein At1g63360"/>
    <property type="match status" value="1"/>
</dbReference>
<dbReference type="InterPro" id="IPR036388">
    <property type="entry name" value="WH-like_DNA-bd_sf"/>
</dbReference>
<evidence type="ECO:0000256" key="4">
    <source>
        <dbReference type="ARBA" id="ARBA00022741"/>
    </source>
</evidence>
<dbReference type="InterPro" id="IPR002182">
    <property type="entry name" value="NB-ARC"/>
</dbReference>
<evidence type="ECO:0000256" key="7">
    <source>
        <dbReference type="SAM" id="SignalP"/>
    </source>
</evidence>
<evidence type="ECO:0000259" key="8">
    <source>
        <dbReference type="Pfam" id="PF00931"/>
    </source>
</evidence>
<keyword evidence="6" id="KW-0067">ATP-binding</keyword>
<feature type="signal peptide" evidence="7">
    <location>
        <begin position="1"/>
        <end position="20"/>
    </location>
</feature>
<evidence type="ECO:0000313" key="12">
    <source>
        <dbReference type="EMBL" id="CAK9145018.1"/>
    </source>
</evidence>
<comment type="similarity">
    <text evidence="1">Belongs to the disease resistance NB-LRR family.</text>
</comment>
<dbReference type="Pfam" id="PF23559">
    <property type="entry name" value="WHD_DRP"/>
    <property type="match status" value="1"/>
</dbReference>
<dbReference type="GO" id="GO:0051607">
    <property type="term" value="P:defense response to virus"/>
    <property type="evidence" value="ECO:0007669"/>
    <property type="project" value="UniProtKB-ARBA"/>
</dbReference>
<gene>
    <name evidence="12" type="ORF">ILEXP_LOCUS12804</name>
</gene>
<feature type="domain" description="Disease resistance protein winged helix" evidence="10">
    <location>
        <begin position="431"/>
        <end position="502"/>
    </location>
</feature>
<evidence type="ECO:0008006" key="14">
    <source>
        <dbReference type="Google" id="ProtNLM"/>
    </source>
</evidence>
<dbReference type="InterPro" id="IPR038005">
    <property type="entry name" value="RX-like_CC"/>
</dbReference>
<dbReference type="InterPro" id="IPR032675">
    <property type="entry name" value="LRR_dom_sf"/>
</dbReference>
<dbReference type="GO" id="GO:0005524">
    <property type="term" value="F:ATP binding"/>
    <property type="evidence" value="ECO:0007669"/>
    <property type="project" value="UniProtKB-KW"/>
</dbReference>
<keyword evidence="2" id="KW-0433">Leucine-rich repeat</keyword>
<sequence length="1073" mass="121148">MKMADLVLPLLLQVLVEKLASPFLEKFHDLFHLRENIKQLQASLPMVQGFLEDAQNRRATEQEVEDWMLKLKDIAFESEDLLDEIAVEIILCERRGSSISKQVRSLFLPYEPSKQLFDLICKLQNKLKELDEIAKKGTKLNFREGGVVRQSESLGRKRGTGSFVIKSEIYGREEDKKNLLELLLPTCRGKTMGNILVIPIVGIGGLGKTALARLVYNDEKVAHYFGLKIWVYVSENFDVRKIIRTVIESATGTKCELLEMDLLQLQLQKSLSGKRFLLVLDDVWNEDQEEWEELGDLLRHGVEGSRVMVTTRSTKVASITGTTSLYHLQGLCDDDCWALFKKQAFSHGEEGHPHLMAIGKRIIKKCGGVPLAAKTLGSLLRFKREQKDWLFVEESELWNHKECQSHILPALRLSYVHLPLYLKQCFVFCALFPKYYEIKKEKLIHMWMAGGLILPQGGNRLLEDIGDEYFNDLLCFCFFQEVERCADGNILYKMHDLIHDLARFIGGHDFAILEHGVARGNLAQTRHSSVVCNFDLSSFPKDLFKAKCLRTLLLLSPGGNTDELPSILPMSFIYLRILDLSGCGIKRLHESISALICLRYLDLSSTSIQTLPHTICNLCNLQTLNLSGCYNLVELPFSLASLISLRHLNVFGCEGLIHMPAGIGNLVHLQTLPTYIVGKEIGQGIGELKSLNLRGELNLKCLENVRDAKAAAKANMKGKKHLHSLRFQWGNSGGLNFKPAKGTASREVTYRRNLGSSGSSHEKDSDAVEDILECLEPHPNLTKLFIKGYSGIKFPDWVLPNLVVVVLINCRRCKNLPTLGQLPFLKSLCLQGMDSVLCIAEDFYSGDTEKPFPSLKDLTLEDFPSLEEWSSIDDREAFTCLQKLTVDKCPNLTTTPKFPVLQHLELRDCHPKIMNSMECVTSLSTLVIHTFPELLHLSRELLKNNKSLTSLEIRSCPNLRSLPSELENLTALKFLIISCCEELTKFPLGLQKLKALEVLEISGCHKMVLLPEEGIGEGLQRLSTLQHLSIQDCPHLERLCKKKRGKQWERISHIPHIYIGSLKLGKELSSSTC</sequence>
<dbReference type="InterPro" id="IPR056789">
    <property type="entry name" value="LRR_R13L1-DRL21"/>
</dbReference>
<dbReference type="InterPro" id="IPR042197">
    <property type="entry name" value="Apaf_helical"/>
</dbReference>
<evidence type="ECO:0000313" key="13">
    <source>
        <dbReference type="Proteomes" id="UP001642360"/>
    </source>
</evidence>
<dbReference type="SUPFAM" id="SSF52058">
    <property type="entry name" value="L domain-like"/>
    <property type="match status" value="2"/>
</dbReference>
<evidence type="ECO:0000256" key="6">
    <source>
        <dbReference type="ARBA" id="ARBA00022840"/>
    </source>
</evidence>
<reference evidence="12 13" key="1">
    <citation type="submission" date="2024-02" db="EMBL/GenBank/DDBJ databases">
        <authorList>
            <person name="Vignale AGUSTIN F."/>
            <person name="Sosa J E."/>
            <person name="Modenutti C."/>
        </authorList>
    </citation>
    <scope>NUCLEOTIDE SEQUENCE [LARGE SCALE GENOMIC DNA]</scope>
</reference>
<dbReference type="InterPro" id="IPR058922">
    <property type="entry name" value="WHD_DRP"/>
</dbReference>
<dbReference type="Pfam" id="PF00931">
    <property type="entry name" value="NB-ARC"/>
    <property type="match status" value="1"/>
</dbReference>
<accession>A0ABC8RQR1</accession>
<name>A0ABC8RQR1_9AQUA</name>
<comment type="caution">
    <text evidence="12">The sequence shown here is derived from an EMBL/GenBank/DDBJ whole genome shotgun (WGS) entry which is preliminary data.</text>
</comment>
<dbReference type="PRINTS" id="PR00364">
    <property type="entry name" value="DISEASERSIST"/>
</dbReference>
<dbReference type="InterPro" id="IPR027417">
    <property type="entry name" value="P-loop_NTPase"/>
</dbReference>
<dbReference type="PANTHER" id="PTHR36766">
    <property type="entry name" value="PLANT BROAD-SPECTRUM MILDEW RESISTANCE PROTEIN RPW8"/>
    <property type="match status" value="1"/>
</dbReference>
<dbReference type="Pfam" id="PF18052">
    <property type="entry name" value="Rx_N"/>
    <property type="match status" value="1"/>
</dbReference>